<dbReference type="AlphaFoldDB" id="A0AAJ2N3N9"/>
<dbReference type="Proteomes" id="UP001250538">
    <property type="component" value="Unassembled WGS sequence"/>
</dbReference>
<evidence type="ECO:0000313" key="2">
    <source>
        <dbReference type="Proteomes" id="UP001250538"/>
    </source>
</evidence>
<sequence>MVEDIVVFLGEIVLMAGPYDPLVFKTPRSSSGSASVVAVNSLRLRREQD</sequence>
<evidence type="ECO:0000313" key="1">
    <source>
        <dbReference type="EMBL" id="MDT8978748.1"/>
    </source>
</evidence>
<accession>A0AAJ2N3N9</accession>
<reference evidence="2" key="1">
    <citation type="submission" date="2023-09" db="EMBL/GenBank/DDBJ databases">
        <title>Paenibacillus sp. chi10 Genome sequencing and assembly.</title>
        <authorList>
            <person name="Kim I."/>
        </authorList>
    </citation>
    <scope>NUCLEOTIDE SEQUENCE [LARGE SCALE GENOMIC DNA]</scope>
    <source>
        <strain evidence="2">chi10</strain>
    </source>
</reference>
<organism evidence="1 2">
    <name type="scientific">Paenibacillus suaedae</name>
    <dbReference type="NCBI Taxonomy" id="3077233"/>
    <lineage>
        <taxon>Bacteria</taxon>
        <taxon>Bacillati</taxon>
        <taxon>Bacillota</taxon>
        <taxon>Bacilli</taxon>
        <taxon>Bacillales</taxon>
        <taxon>Paenibacillaceae</taxon>
        <taxon>Paenibacillus</taxon>
    </lineage>
</organism>
<dbReference type="RefSeq" id="WP_315746662.1">
    <property type="nucleotide sequence ID" value="NZ_JAVYAA010000005.1"/>
</dbReference>
<proteinExistence type="predicted"/>
<protein>
    <submittedName>
        <fullName evidence="1">Uncharacterized protein</fullName>
    </submittedName>
</protein>
<keyword evidence="2" id="KW-1185">Reference proteome</keyword>
<comment type="caution">
    <text evidence="1">The sequence shown here is derived from an EMBL/GenBank/DDBJ whole genome shotgun (WGS) entry which is preliminary data.</text>
</comment>
<name>A0AAJ2N3N9_9BACL</name>
<gene>
    <name evidence="1" type="ORF">RQP50_21155</name>
</gene>
<dbReference type="EMBL" id="JAVYAA010000005">
    <property type="protein sequence ID" value="MDT8978748.1"/>
    <property type="molecule type" value="Genomic_DNA"/>
</dbReference>